<proteinExistence type="predicted"/>
<gene>
    <name evidence="2" type="ORF">DICSQDRAFT_137508</name>
</gene>
<dbReference type="AlphaFoldDB" id="R7SWS8"/>
<name>R7SWS8_DICSQ</name>
<dbReference type="HOGENOM" id="CLU_029133_0_0_1"/>
<evidence type="ECO:0000256" key="1">
    <source>
        <dbReference type="SAM" id="MobiDB-lite"/>
    </source>
</evidence>
<feature type="region of interest" description="Disordered" evidence="1">
    <location>
        <begin position="357"/>
        <end position="547"/>
    </location>
</feature>
<dbReference type="EMBL" id="JH719416">
    <property type="protein sequence ID" value="EJF60418.1"/>
    <property type="molecule type" value="Genomic_DNA"/>
</dbReference>
<sequence length="635" mass="67652">MSRATHTASAPVSGSVARTGRSYDAYRVPRELAPGFMDNGTISANHPIVQQFVAFAARKLLAAEALDAATGHAAIADRHRSPKHPEVTLWRLEEGGVACVGDVEDALGAPVPARLAEAIFALAALAVYAFPMRPAHWAFWAENSQKRVSGLIHGVVFSGSVARTGRSYDAYRVPRELAPGFMDNGTISANHPIVQQFVAFAARKLLAAEALDAATGHAAIADRHRSPKHPEVTLWRLEEGGVACVGDVEDALGAPVPARLAEAIFALAALAVYAFPMRPAHWAFWAENSQKRVSGLIHGVVCECSDCVWSTGSWLTEDRGMSGADPKVIHVPNGVSWDSADRAVKDLRFWHKGWREEDTQGPLERRRSPRKPKKSASGDIPPSSATKQQVKNTNGKRPAPDDGPSQSTKRRRKAKDDMAGTNEETGTPRRSLRTRKELQEASSSTSPSSMALAVDDPAAMAVDMEAVQTVEDTEASTAAGSQNPPAAKSTRRPRGKAAATRRPAAKRKARNTRKAPSGGSPCESPSLSAQSPITIRIPPRSATSSPAVATRELADGAPALTWDEPTVAASPWSSCDTAVEPSTGVTTRVGTPQPDLEGKVKPGSLRPKVAPEVAGRLSTKMALNGKYMVLASWPK</sequence>
<feature type="region of interest" description="Disordered" evidence="1">
    <location>
        <begin position="567"/>
        <end position="606"/>
    </location>
</feature>
<reference evidence="2 3" key="1">
    <citation type="journal article" date="2012" name="Science">
        <title>The Paleozoic origin of enzymatic lignin decomposition reconstructed from 31 fungal genomes.</title>
        <authorList>
            <person name="Floudas D."/>
            <person name="Binder M."/>
            <person name="Riley R."/>
            <person name="Barry K."/>
            <person name="Blanchette R.A."/>
            <person name="Henrissat B."/>
            <person name="Martinez A.T."/>
            <person name="Otillar R."/>
            <person name="Spatafora J.W."/>
            <person name="Yadav J.S."/>
            <person name="Aerts A."/>
            <person name="Benoit I."/>
            <person name="Boyd A."/>
            <person name="Carlson A."/>
            <person name="Copeland A."/>
            <person name="Coutinho P.M."/>
            <person name="de Vries R.P."/>
            <person name="Ferreira P."/>
            <person name="Findley K."/>
            <person name="Foster B."/>
            <person name="Gaskell J."/>
            <person name="Glotzer D."/>
            <person name="Gorecki P."/>
            <person name="Heitman J."/>
            <person name="Hesse C."/>
            <person name="Hori C."/>
            <person name="Igarashi K."/>
            <person name="Jurgens J.A."/>
            <person name="Kallen N."/>
            <person name="Kersten P."/>
            <person name="Kohler A."/>
            <person name="Kuees U."/>
            <person name="Kumar T.K.A."/>
            <person name="Kuo A."/>
            <person name="LaButti K."/>
            <person name="Larrondo L.F."/>
            <person name="Lindquist E."/>
            <person name="Ling A."/>
            <person name="Lombard V."/>
            <person name="Lucas S."/>
            <person name="Lundell T."/>
            <person name="Martin R."/>
            <person name="McLaughlin D.J."/>
            <person name="Morgenstern I."/>
            <person name="Morin E."/>
            <person name="Murat C."/>
            <person name="Nagy L.G."/>
            <person name="Nolan M."/>
            <person name="Ohm R.A."/>
            <person name="Patyshakuliyeva A."/>
            <person name="Rokas A."/>
            <person name="Ruiz-Duenas F.J."/>
            <person name="Sabat G."/>
            <person name="Salamov A."/>
            <person name="Samejima M."/>
            <person name="Schmutz J."/>
            <person name="Slot J.C."/>
            <person name="St John F."/>
            <person name="Stenlid J."/>
            <person name="Sun H."/>
            <person name="Sun S."/>
            <person name="Syed K."/>
            <person name="Tsang A."/>
            <person name="Wiebenga A."/>
            <person name="Young D."/>
            <person name="Pisabarro A."/>
            <person name="Eastwood D.C."/>
            <person name="Martin F."/>
            <person name="Cullen D."/>
            <person name="Grigoriev I.V."/>
            <person name="Hibbett D.S."/>
        </authorList>
    </citation>
    <scope>NUCLEOTIDE SEQUENCE [LARGE SCALE GENOMIC DNA]</scope>
    <source>
        <strain evidence="2 3">LYAD-421 SS1</strain>
    </source>
</reference>
<feature type="compositionally biased region" description="Polar residues" evidence="1">
    <location>
        <begin position="523"/>
        <end position="533"/>
    </location>
</feature>
<feature type="compositionally biased region" description="Basic residues" evidence="1">
    <location>
        <begin position="503"/>
        <end position="513"/>
    </location>
</feature>
<organism evidence="2 3">
    <name type="scientific">Dichomitus squalens (strain LYAD-421)</name>
    <name type="common">Western red white-rot fungus</name>
    <dbReference type="NCBI Taxonomy" id="732165"/>
    <lineage>
        <taxon>Eukaryota</taxon>
        <taxon>Fungi</taxon>
        <taxon>Dikarya</taxon>
        <taxon>Basidiomycota</taxon>
        <taxon>Agaricomycotina</taxon>
        <taxon>Agaricomycetes</taxon>
        <taxon>Polyporales</taxon>
        <taxon>Polyporaceae</taxon>
        <taxon>Dichomitus</taxon>
    </lineage>
</organism>
<dbReference type="Proteomes" id="UP000053319">
    <property type="component" value="Unassembled WGS sequence"/>
</dbReference>
<dbReference type="OrthoDB" id="2753077at2759"/>
<protein>
    <submittedName>
        <fullName evidence="2">Uncharacterized protein</fullName>
    </submittedName>
</protein>
<evidence type="ECO:0000313" key="2">
    <source>
        <dbReference type="EMBL" id="EJF60418.1"/>
    </source>
</evidence>
<feature type="compositionally biased region" description="Polar residues" evidence="1">
    <location>
        <begin position="475"/>
        <end position="484"/>
    </location>
</feature>
<accession>R7SWS8</accession>
<feature type="compositionally biased region" description="Low complexity" evidence="1">
    <location>
        <begin position="442"/>
        <end position="467"/>
    </location>
</feature>
<evidence type="ECO:0000313" key="3">
    <source>
        <dbReference type="Proteomes" id="UP000053319"/>
    </source>
</evidence>
<feature type="compositionally biased region" description="Polar residues" evidence="1">
    <location>
        <begin position="383"/>
        <end position="395"/>
    </location>
</feature>
<dbReference type="GeneID" id="18835619"/>
<dbReference type="RefSeq" id="XP_007366836.1">
    <property type="nucleotide sequence ID" value="XM_007366774.1"/>
</dbReference>
<dbReference type="KEGG" id="dsq:DICSQDRAFT_137508"/>
<feature type="compositionally biased region" description="Basic and acidic residues" evidence="1">
    <location>
        <begin position="357"/>
        <end position="366"/>
    </location>
</feature>